<evidence type="ECO:0000256" key="1">
    <source>
        <dbReference type="SAM" id="Phobius"/>
    </source>
</evidence>
<evidence type="ECO:0000313" key="2">
    <source>
        <dbReference type="EMBL" id="UVK59794.1"/>
    </source>
</evidence>
<name>A0A9E7QC68_9CAUD</name>
<organism evidence="2 3">
    <name type="scientific">Gordonia phage Aleemily</name>
    <dbReference type="NCBI Taxonomy" id="2965181"/>
    <lineage>
        <taxon>Viruses</taxon>
        <taxon>Duplodnaviria</taxon>
        <taxon>Heunggongvirae</taxon>
        <taxon>Uroviricota</taxon>
        <taxon>Caudoviricetes</taxon>
        <taxon>Kruegerviridae</taxon>
        <taxon>Cafassovirus</taxon>
        <taxon>Cafassovirus aleemily</taxon>
    </lineage>
</organism>
<protein>
    <submittedName>
        <fullName evidence="2">PnuC-like nicotinamide riboside transporter</fullName>
    </submittedName>
</protein>
<keyword evidence="3" id="KW-1185">Reference proteome</keyword>
<keyword evidence="1" id="KW-0812">Transmembrane</keyword>
<gene>
    <name evidence="2" type="primary">54</name>
    <name evidence="2" type="ORF">SEA_ALEEMILY_54</name>
</gene>
<keyword evidence="1" id="KW-0472">Membrane</keyword>
<feature type="transmembrane region" description="Helical" evidence="1">
    <location>
        <begin position="41"/>
        <end position="67"/>
    </location>
</feature>
<keyword evidence="1" id="KW-1133">Transmembrane helix</keyword>
<feature type="transmembrane region" description="Helical" evidence="1">
    <location>
        <begin position="12"/>
        <end position="29"/>
    </location>
</feature>
<accession>A0A9E7QC68</accession>
<proteinExistence type="predicted"/>
<dbReference type="Proteomes" id="UP001059192">
    <property type="component" value="Segment"/>
</dbReference>
<reference evidence="2" key="1">
    <citation type="submission" date="2022-07" db="EMBL/GenBank/DDBJ databases">
        <authorList>
            <person name="Basulto B.M."/>
            <person name="Goecke B.E."/>
            <person name="Engstrom E.M."/>
            <person name="Moore Y."/>
            <person name="Pitman H.D."/>
            <person name="Schroeder M.D."/>
            <person name="Simpson G.E."/>
            <person name="Welch N."/>
            <person name="Tibbetts T.J."/>
            <person name="Butela K.A."/>
            <person name="Garlena R.A."/>
            <person name="Russell D.A."/>
            <person name="Jacobs-Sera D."/>
            <person name="Hatfull G.F."/>
        </authorList>
    </citation>
    <scope>NUCLEOTIDE SEQUENCE</scope>
</reference>
<sequence>MNTLLDQAPPLILAAIGVSGLYLTTWKLWQGYAVGVVAQVLWIIFAIVTEQYGFLLSAPFYAWVNLVGVRRWRAERRTAAAASEE</sequence>
<dbReference type="EMBL" id="ON970578">
    <property type="protein sequence ID" value="UVK59794.1"/>
    <property type="molecule type" value="Genomic_DNA"/>
</dbReference>
<evidence type="ECO:0000313" key="3">
    <source>
        <dbReference type="Proteomes" id="UP001059192"/>
    </source>
</evidence>